<comment type="caution">
    <text evidence="9">The sequence shown here is derived from an EMBL/GenBank/DDBJ whole genome shotgun (WGS) entry which is preliminary data.</text>
</comment>
<evidence type="ECO:0000256" key="4">
    <source>
        <dbReference type="ARBA" id="ARBA00022692"/>
    </source>
</evidence>
<dbReference type="RefSeq" id="WP_207399088.1">
    <property type="nucleotide sequence ID" value="NZ_JABRWO010000019.1"/>
</dbReference>
<keyword evidence="6 7" id="KW-0472">Membrane</keyword>
<evidence type="ECO:0000256" key="1">
    <source>
        <dbReference type="ARBA" id="ARBA00004651"/>
    </source>
</evidence>
<reference evidence="9 10" key="1">
    <citation type="submission" date="2020-05" db="EMBL/GenBank/DDBJ databases">
        <title>Bremerella alba sp. nov., a novel planctomycete isolated from the surface of the macroalga Fucus spiralis.</title>
        <authorList>
            <person name="Godinho O."/>
            <person name="Botelho R."/>
            <person name="Albuquerque L."/>
            <person name="Wiegand S."/>
            <person name="Da Costa M.S."/>
            <person name="Lobo-Da-Cunha A."/>
            <person name="Jogler C."/>
            <person name="Lage O.M."/>
        </authorList>
    </citation>
    <scope>NUCLEOTIDE SEQUENCE [LARGE SCALE GENOMIC DNA]</scope>
    <source>
        <strain evidence="9 10">FF15</strain>
    </source>
</reference>
<keyword evidence="4 7" id="KW-0812">Transmembrane</keyword>
<evidence type="ECO:0000256" key="6">
    <source>
        <dbReference type="ARBA" id="ARBA00023136"/>
    </source>
</evidence>
<feature type="transmembrane region" description="Helical" evidence="7">
    <location>
        <begin position="200"/>
        <end position="221"/>
    </location>
</feature>
<dbReference type="Gene3D" id="1.20.81.30">
    <property type="entry name" value="Type II secretion system (T2SS), domain F"/>
    <property type="match status" value="2"/>
</dbReference>
<evidence type="ECO:0000256" key="2">
    <source>
        <dbReference type="ARBA" id="ARBA00005745"/>
    </source>
</evidence>
<dbReference type="InterPro" id="IPR042094">
    <property type="entry name" value="T2SS_GspF_sf"/>
</dbReference>
<evidence type="ECO:0000313" key="9">
    <source>
        <dbReference type="EMBL" id="MBA2117717.1"/>
    </source>
</evidence>
<organism evidence="9 10">
    <name type="scientific">Bremerella alba</name>
    <dbReference type="NCBI Taxonomy" id="980252"/>
    <lineage>
        <taxon>Bacteria</taxon>
        <taxon>Pseudomonadati</taxon>
        <taxon>Planctomycetota</taxon>
        <taxon>Planctomycetia</taxon>
        <taxon>Pirellulales</taxon>
        <taxon>Pirellulaceae</taxon>
        <taxon>Bremerella</taxon>
    </lineage>
</organism>
<evidence type="ECO:0000313" key="10">
    <source>
        <dbReference type="Proteomes" id="UP000551616"/>
    </source>
</evidence>
<name>A0A7V8VA23_9BACT</name>
<evidence type="ECO:0000256" key="7">
    <source>
        <dbReference type="SAM" id="Phobius"/>
    </source>
</evidence>
<feature type="domain" description="Type II secretion system protein GspF" evidence="8">
    <location>
        <begin position="16"/>
        <end position="135"/>
    </location>
</feature>
<comment type="similarity">
    <text evidence="2">Belongs to the GSP F family.</text>
</comment>
<feature type="transmembrane region" description="Helical" evidence="7">
    <location>
        <begin position="304"/>
        <end position="337"/>
    </location>
</feature>
<feature type="domain" description="Type II secretion system protein GspF" evidence="8">
    <location>
        <begin position="216"/>
        <end position="329"/>
    </location>
</feature>
<dbReference type="AlphaFoldDB" id="A0A7V8VA23"/>
<evidence type="ECO:0000256" key="3">
    <source>
        <dbReference type="ARBA" id="ARBA00022475"/>
    </source>
</evidence>
<dbReference type="PANTHER" id="PTHR30012">
    <property type="entry name" value="GENERAL SECRETION PATHWAY PROTEIN"/>
    <property type="match status" value="1"/>
</dbReference>
<dbReference type="PANTHER" id="PTHR30012:SF0">
    <property type="entry name" value="TYPE II SECRETION SYSTEM PROTEIN F-RELATED"/>
    <property type="match status" value="1"/>
</dbReference>
<dbReference type="SUPFAM" id="SSF90123">
    <property type="entry name" value="ABC transporter transmembrane region"/>
    <property type="match status" value="1"/>
</dbReference>
<gene>
    <name evidence="9" type="primary">epsF</name>
    <name evidence="9" type="ORF">HOV93_49190</name>
</gene>
<comment type="subcellular location">
    <subcellularLocation>
        <location evidence="1">Cell membrane</location>
        <topology evidence="1">Multi-pass membrane protein</topology>
    </subcellularLocation>
</comment>
<dbReference type="InterPro" id="IPR036640">
    <property type="entry name" value="ABC1_TM_sf"/>
</dbReference>
<evidence type="ECO:0000259" key="8">
    <source>
        <dbReference type="Pfam" id="PF00482"/>
    </source>
</evidence>
<sequence length="353" mass="40037">MLFSPRISTNQLVQLCRRIGNQLHAGVDLLRIWKREAERATGSLRYNMQVIVDGIEDGHTMHESINHTGEYFPKLFRQMVELGEQTGHLDRIFLELADQYEHQITLRRSFLAGILWPMIQLVLAILIVGFLIYMMGWVSEMTGKKMDPLGIGLVGAKGAIEFFAIIGTIVFLCFCVYLMWSRGKFSFLQLDRLLMNIPGLGVPIRTLCLSRMAWAMSLTIGGGMEIRKAMRLSLEASRSQYYQQFAGQIDRELLAGEEIHNILRQTRSFPPDFLDVVETGEISGMLAESMEKLSNLYQEKARAALLTLSVIGGVIIWMMIAGLIVMVIFKLFFALYLNPLNEALNNPLGDPRR</sequence>
<protein>
    <submittedName>
        <fullName evidence="9">Type II secretion system protein F</fullName>
    </submittedName>
</protein>
<accession>A0A7V8VA23</accession>
<feature type="transmembrane region" description="Helical" evidence="7">
    <location>
        <begin position="159"/>
        <end position="180"/>
    </location>
</feature>
<dbReference type="GO" id="GO:0005524">
    <property type="term" value="F:ATP binding"/>
    <property type="evidence" value="ECO:0007669"/>
    <property type="project" value="InterPro"/>
</dbReference>
<dbReference type="InterPro" id="IPR018076">
    <property type="entry name" value="T2SS_GspF_dom"/>
</dbReference>
<dbReference type="EMBL" id="JABRWO010000019">
    <property type="protein sequence ID" value="MBA2117717.1"/>
    <property type="molecule type" value="Genomic_DNA"/>
</dbReference>
<keyword evidence="3" id="KW-1003">Cell membrane</keyword>
<dbReference type="Pfam" id="PF00482">
    <property type="entry name" value="T2SSF"/>
    <property type="match status" value="2"/>
</dbReference>
<feature type="transmembrane region" description="Helical" evidence="7">
    <location>
        <begin position="114"/>
        <end position="138"/>
    </location>
</feature>
<keyword evidence="10" id="KW-1185">Reference proteome</keyword>
<keyword evidence="5 7" id="KW-1133">Transmembrane helix</keyword>
<dbReference type="InterPro" id="IPR003004">
    <property type="entry name" value="GspF/PilC"/>
</dbReference>
<dbReference type="Proteomes" id="UP000551616">
    <property type="component" value="Unassembled WGS sequence"/>
</dbReference>
<proteinExistence type="inferred from homology"/>
<dbReference type="GO" id="GO:0005886">
    <property type="term" value="C:plasma membrane"/>
    <property type="evidence" value="ECO:0007669"/>
    <property type="project" value="UniProtKB-SubCell"/>
</dbReference>
<evidence type="ECO:0000256" key="5">
    <source>
        <dbReference type="ARBA" id="ARBA00022989"/>
    </source>
</evidence>